<evidence type="ECO:0000256" key="2">
    <source>
        <dbReference type="ARBA" id="ARBA00022692"/>
    </source>
</evidence>
<keyword evidence="9" id="KW-1185">Reference proteome</keyword>
<evidence type="ECO:0000313" key="8">
    <source>
        <dbReference type="EMBL" id="CAF3650642.1"/>
    </source>
</evidence>
<organism evidence="7 9">
    <name type="scientific">Didymodactylos carnosus</name>
    <dbReference type="NCBI Taxonomy" id="1234261"/>
    <lineage>
        <taxon>Eukaryota</taxon>
        <taxon>Metazoa</taxon>
        <taxon>Spiralia</taxon>
        <taxon>Gnathifera</taxon>
        <taxon>Rotifera</taxon>
        <taxon>Eurotatoria</taxon>
        <taxon>Bdelloidea</taxon>
        <taxon>Philodinida</taxon>
        <taxon>Philodinidae</taxon>
        <taxon>Didymodactylos</taxon>
    </lineage>
</organism>
<dbReference type="InterPro" id="IPR029673">
    <property type="entry name" value="TMEM179"/>
</dbReference>
<evidence type="ECO:0000256" key="4">
    <source>
        <dbReference type="ARBA" id="ARBA00023136"/>
    </source>
</evidence>
<evidence type="ECO:0000313" key="9">
    <source>
        <dbReference type="Proteomes" id="UP000663829"/>
    </source>
</evidence>
<evidence type="ECO:0000256" key="5">
    <source>
        <dbReference type="ARBA" id="ARBA00093776"/>
    </source>
</evidence>
<keyword evidence="3 6" id="KW-1133">Transmembrane helix</keyword>
<comment type="subcellular location">
    <subcellularLocation>
        <location evidence="1">Membrane</location>
        <topology evidence="1">Multi-pass membrane protein</topology>
    </subcellularLocation>
</comment>
<protein>
    <recommendedName>
        <fullName evidence="10">Transmembrane protein</fullName>
    </recommendedName>
</protein>
<dbReference type="AlphaFoldDB" id="A0A813XCZ7"/>
<dbReference type="OrthoDB" id="9998659at2759"/>
<feature type="transmembrane region" description="Helical" evidence="6">
    <location>
        <begin position="213"/>
        <end position="232"/>
    </location>
</feature>
<proteinExistence type="inferred from homology"/>
<evidence type="ECO:0000256" key="3">
    <source>
        <dbReference type="ARBA" id="ARBA00022989"/>
    </source>
</evidence>
<gene>
    <name evidence="7" type="ORF">GPM918_LOCUS6691</name>
    <name evidence="8" type="ORF">SRO942_LOCUS6691</name>
</gene>
<keyword evidence="2 6" id="KW-0812">Transmembrane</keyword>
<evidence type="ECO:0000313" key="7">
    <source>
        <dbReference type="EMBL" id="CAF0863060.1"/>
    </source>
</evidence>
<name>A0A813XCZ7_9BILA</name>
<comment type="similarity">
    <text evidence="5">Belongs to the TMEM179 family.</text>
</comment>
<dbReference type="Pfam" id="PF26158">
    <property type="entry name" value="Claudin_TMEM179-179B"/>
    <property type="match status" value="1"/>
</dbReference>
<feature type="transmembrane region" description="Helical" evidence="6">
    <location>
        <begin position="109"/>
        <end position="134"/>
    </location>
</feature>
<comment type="caution">
    <text evidence="7">The sequence shown here is derived from an EMBL/GenBank/DDBJ whole genome shotgun (WGS) entry which is preliminary data.</text>
</comment>
<feature type="transmembrane region" description="Helical" evidence="6">
    <location>
        <begin position="178"/>
        <end position="201"/>
    </location>
</feature>
<evidence type="ECO:0000256" key="6">
    <source>
        <dbReference type="SAM" id="Phobius"/>
    </source>
</evidence>
<dbReference type="InterPro" id="IPR059010">
    <property type="entry name" value="TMEM179-179B"/>
</dbReference>
<dbReference type="PANTHER" id="PTHR31872">
    <property type="entry name" value="TRANSMEMBRANE PROTEIN 179"/>
    <property type="match status" value="1"/>
</dbReference>
<feature type="transmembrane region" description="Helical" evidence="6">
    <location>
        <begin position="275"/>
        <end position="302"/>
    </location>
</feature>
<dbReference type="EMBL" id="CAJOBC010001044">
    <property type="protein sequence ID" value="CAF3650642.1"/>
    <property type="molecule type" value="Genomic_DNA"/>
</dbReference>
<evidence type="ECO:0008006" key="10">
    <source>
        <dbReference type="Google" id="ProtNLM"/>
    </source>
</evidence>
<evidence type="ECO:0000256" key="1">
    <source>
        <dbReference type="ARBA" id="ARBA00004141"/>
    </source>
</evidence>
<dbReference type="PANTHER" id="PTHR31872:SF4">
    <property type="entry name" value="TRANSMEMBRANE PROTEIN 179"/>
    <property type="match status" value="1"/>
</dbReference>
<reference evidence="7" key="1">
    <citation type="submission" date="2021-02" db="EMBL/GenBank/DDBJ databases">
        <authorList>
            <person name="Nowell W R."/>
        </authorList>
    </citation>
    <scope>NUCLEOTIDE SEQUENCE</scope>
</reference>
<dbReference type="EMBL" id="CAJNOQ010001044">
    <property type="protein sequence ID" value="CAF0863060.1"/>
    <property type="molecule type" value="Genomic_DNA"/>
</dbReference>
<keyword evidence="4 6" id="KW-0472">Membrane</keyword>
<sequence>MLSIKNTKNDDCKQLLRMSSFDSRESLSQSNSASVSLNNETPLNMPDKGQSLFNDVGIVLEDTINKLSTTKSSNTSTSTDPKQKKSFFLRYIHLPKFNSRVVSSHCLRIMFLLFISLIALLSFAIFLIVGYNAIQFKQQCLLYSTFDYEIIGDIKTNYTVRLNSAKTVFGSKSACEFCTYYCVAVFIYCIVTCFFFVLFNADNRIILTSDKTLLIPWLIISIILGILSLVNGCVLTNGFKMFCTSIINNLKYNQSQYCSQINLMYFEQYPTVKYVYTYMIIAIVFAWCQLLFFIGSIGILILRLSTSELDNDIDYVMDDEMKSKVFQKNIENLVSIEQQQSNDVNDIMLIEK</sequence>
<dbReference type="Proteomes" id="UP000663829">
    <property type="component" value="Unassembled WGS sequence"/>
</dbReference>
<dbReference type="Proteomes" id="UP000681722">
    <property type="component" value="Unassembled WGS sequence"/>
</dbReference>
<accession>A0A813XCZ7</accession>